<keyword evidence="9" id="KW-1185">Reference proteome</keyword>
<feature type="transmembrane region" description="Helical" evidence="6">
    <location>
        <begin position="198"/>
        <end position="216"/>
    </location>
</feature>
<evidence type="ECO:0000256" key="6">
    <source>
        <dbReference type="SAM" id="Phobius"/>
    </source>
</evidence>
<evidence type="ECO:0000256" key="5">
    <source>
        <dbReference type="ARBA" id="ARBA00023136"/>
    </source>
</evidence>
<dbReference type="EMBL" id="JAHQXF010000002">
    <property type="protein sequence ID" value="MBV0924876.1"/>
    <property type="molecule type" value="Genomic_DNA"/>
</dbReference>
<feature type="transmembrane region" description="Helical" evidence="6">
    <location>
        <begin position="397"/>
        <end position="418"/>
    </location>
</feature>
<feature type="transmembrane region" description="Helical" evidence="6">
    <location>
        <begin position="47"/>
        <end position="70"/>
    </location>
</feature>
<evidence type="ECO:0000256" key="4">
    <source>
        <dbReference type="ARBA" id="ARBA00022989"/>
    </source>
</evidence>
<dbReference type="Gene3D" id="1.20.1740.10">
    <property type="entry name" value="Amino acid/polyamine transporter I"/>
    <property type="match status" value="1"/>
</dbReference>
<dbReference type="Pfam" id="PF00582">
    <property type="entry name" value="Usp"/>
    <property type="match status" value="1"/>
</dbReference>
<feature type="transmembrane region" description="Helical" evidence="6">
    <location>
        <begin position="133"/>
        <end position="151"/>
    </location>
</feature>
<comment type="caution">
    <text evidence="8">The sequence shown here is derived from an EMBL/GenBank/DDBJ whole genome shotgun (WGS) entry which is preliminary data.</text>
</comment>
<comment type="subcellular location">
    <subcellularLocation>
        <location evidence="1">Cell membrane</location>
        <topology evidence="1">Multi-pass membrane protein</topology>
    </subcellularLocation>
</comment>
<organism evidence="8 9">
    <name type="scientific">Haloarcula limicola</name>
    <dbReference type="NCBI Taxonomy" id="1429915"/>
    <lineage>
        <taxon>Archaea</taxon>
        <taxon>Methanobacteriati</taxon>
        <taxon>Methanobacteriota</taxon>
        <taxon>Stenosarchaea group</taxon>
        <taxon>Halobacteria</taxon>
        <taxon>Halobacteriales</taxon>
        <taxon>Haloarculaceae</taxon>
        <taxon>Haloarcula</taxon>
    </lineage>
</organism>
<name>A0A8J7YCT3_9EURY</name>
<dbReference type="Pfam" id="PF13520">
    <property type="entry name" value="AA_permease_2"/>
    <property type="match status" value="1"/>
</dbReference>
<dbReference type="RefSeq" id="WP_162317730.1">
    <property type="nucleotide sequence ID" value="NZ_JAHQXF010000002.1"/>
</dbReference>
<dbReference type="GO" id="GO:0022857">
    <property type="term" value="F:transmembrane transporter activity"/>
    <property type="evidence" value="ECO:0007669"/>
    <property type="project" value="InterPro"/>
</dbReference>
<dbReference type="OrthoDB" id="43026at2157"/>
<evidence type="ECO:0000256" key="1">
    <source>
        <dbReference type="ARBA" id="ARBA00004651"/>
    </source>
</evidence>
<sequence length="793" mass="84999">MSDSGGSVENELDRDIGLIGAISLGMGTMIAAGIFVLSGLAVSNVGAAAIVSFLLAGVVASFTALAYAEFSALYPESGGGYAYVANVFDSDLTYIVGWSIILGYPASAAFYLASFSSWFTRFITPALSLPEAIPYWLSGLVILGLLVGVNLKGTEETGMFQIVVTGLKVTLIALFLAGGLQAFDPTVVQTSLANNITQFGQIGVTTTLVFITFFGFEAIATNAEEIEEPGHNIPRAIFLSMGLVSVIYALVVLVIVFAIQDQTFLLRLADQVGLQGAEAAREYVATHGEVSMAYASQYYLGNIGFWVIIVGALLSMISAANATILAGSRVKLAMSRRGHLPSVFGDLSDRYNTPYASVLFTGGLILLYILVFSVLFGTAPGSEGGSTPLGIHLGFHAIAHFADFMLLAGLIFVNIALIQSRRKEPDLDRSFEVPFVPWIPGIAILANLVLVTQVEQTALYVGLIAEAIGVVFWFGYMRNAREPDESEATETAAVRTARDEISERDREEQLLVPIAQTENVEQLMRTAVDVAENRDAELLVMSAVTVPEQTPLGRADRFIDEERDVVNEAMAFAEDSAVPVHGLVRVGHEPEEIILHTIDQHDSDAVLLGWGGQGRSRQNIALGSTVDEVVREADADVLVERVGDDAGDDVDSILVPTAGGPHAHLAGEVAGAIAASEDATCTFAKVVDPDASEDERETARDQLAEVADSIDRPSVDTKVLEGRDITDRLLEETKTHDVTVVGATRQSRVRQIVFGVIPETLGRKARNITIMTKRRAGKTNRLTGQIRQWVGGD</sequence>
<dbReference type="PANTHER" id="PTHR42770:SF11">
    <property type="entry name" value="INNER MEMBRANE TRANSPORT PROTEIN YBAT"/>
    <property type="match status" value="1"/>
</dbReference>
<evidence type="ECO:0000259" key="7">
    <source>
        <dbReference type="Pfam" id="PF00582"/>
    </source>
</evidence>
<dbReference type="InterPro" id="IPR002293">
    <property type="entry name" value="AA/rel_permease1"/>
</dbReference>
<feature type="transmembrane region" description="Helical" evidence="6">
    <location>
        <begin position="158"/>
        <end position="178"/>
    </location>
</feature>
<evidence type="ECO:0000313" key="9">
    <source>
        <dbReference type="Proteomes" id="UP000766550"/>
    </source>
</evidence>
<keyword evidence="2" id="KW-1003">Cell membrane</keyword>
<reference evidence="8 9" key="1">
    <citation type="submission" date="2021-06" db="EMBL/GenBank/DDBJ databases">
        <title>New haloarchaea isolates fom saline soil.</title>
        <authorList>
            <person name="Duran-Viseras A."/>
            <person name="Sanchez-Porro C.S."/>
            <person name="Ventosa A."/>
        </authorList>
    </citation>
    <scope>NUCLEOTIDE SEQUENCE [LARGE SCALE GENOMIC DNA]</scope>
    <source>
        <strain evidence="8 9">JCM 183640</strain>
    </source>
</reference>
<keyword evidence="3 6" id="KW-0812">Transmembrane</keyword>
<gene>
    <name evidence="8" type="ORF">KTS45_11770</name>
</gene>
<dbReference type="Proteomes" id="UP000766550">
    <property type="component" value="Unassembled WGS sequence"/>
</dbReference>
<accession>A0A8J7YCT3</accession>
<dbReference type="InterPro" id="IPR050367">
    <property type="entry name" value="APC_superfamily"/>
</dbReference>
<dbReference type="GO" id="GO:0005886">
    <property type="term" value="C:plasma membrane"/>
    <property type="evidence" value="ECO:0007669"/>
    <property type="project" value="UniProtKB-SubCell"/>
</dbReference>
<keyword evidence="4 6" id="KW-1133">Transmembrane helix</keyword>
<proteinExistence type="predicted"/>
<dbReference type="SUPFAM" id="SSF52402">
    <property type="entry name" value="Adenine nucleotide alpha hydrolases-like"/>
    <property type="match status" value="2"/>
</dbReference>
<evidence type="ECO:0000313" key="8">
    <source>
        <dbReference type="EMBL" id="MBV0924876.1"/>
    </source>
</evidence>
<feature type="transmembrane region" description="Helical" evidence="6">
    <location>
        <begin position="355"/>
        <end position="377"/>
    </location>
</feature>
<feature type="transmembrane region" description="Helical" evidence="6">
    <location>
        <begin position="91"/>
        <end position="113"/>
    </location>
</feature>
<keyword evidence="5 6" id="KW-0472">Membrane</keyword>
<protein>
    <submittedName>
        <fullName evidence="8">Amino acid permease</fullName>
    </submittedName>
</protein>
<feature type="transmembrane region" description="Helical" evidence="6">
    <location>
        <begin position="457"/>
        <end position="476"/>
    </location>
</feature>
<dbReference type="AlphaFoldDB" id="A0A8J7YCT3"/>
<dbReference type="CDD" id="cd00293">
    <property type="entry name" value="USP-like"/>
    <property type="match status" value="2"/>
</dbReference>
<feature type="transmembrane region" description="Helical" evidence="6">
    <location>
        <begin position="16"/>
        <end position="41"/>
    </location>
</feature>
<evidence type="ECO:0000256" key="2">
    <source>
        <dbReference type="ARBA" id="ARBA00022475"/>
    </source>
</evidence>
<feature type="transmembrane region" description="Helical" evidence="6">
    <location>
        <begin position="237"/>
        <end position="259"/>
    </location>
</feature>
<feature type="transmembrane region" description="Helical" evidence="6">
    <location>
        <begin position="303"/>
        <end position="327"/>
    </location>
</feature>
<dbReference type="InterPro" id="IPR006016">
    <property type="entry name" value="UspA"/>
</dbReference>
<dbReference type="PANTHER" id="PTHR42770">
    <property type="entry name" value="AMINO ACID TRANSPORTER-RELATED"/>
    <property type="match status" value="1"/>
</dbReference>
<feature type="domain" description="UspA" evidence="7">
    <location>
        <begin position="510"/>
        <end position="639"/>
    </location>
</feature>
<dbReference type="Gene3D" id="3.40.50.620">
    <property type="entry name" value="HUPs"/>
    <property type="match status" value="2"/>
</dbReference>
<evidence type="ECO:0000256" key="3">
    <source>
        <dbReference type="ARBA" id="ARBA00022692"/>
    </source>
</evidence>
<feature type="transmembrane region" description="Helical" evidence="6">
    <location>
        <begin position="430"/>
        <end position="451"/>
    </location>
</feature>
<dbReference type="InterPro" id="IPR014729">
    <property type="entry name" value="Rossmann-like_a/b/a_fold"/>
</dbReference>